<proteinExistence type="predicted"/>
<organism evidence="1 2">
    <name type="scientific">Ancylostoma ceylanicum</name>
    <dbReference type="NCBI Taxonomy" id="53326"/>
    <lineage>
        <taxon>Eukaryota</taxon>
        <taxon>Metazoa</taxon>
        <taxon>Ecdysozoa</taxon>
        <taxon>Nematoda</taxon>
        <taxon>Chromadorea</taxon>
        <taxon>Rhabditida</taxon>
        <taxon>Rhabditina</taxon>
        <taxon>Rhabditomorpha</taxon>
        <taxon>Strongyloidea</taxon>
        <taxon>Ancylostomatidae</taxon>
        <taxon>Ancylostomatinae</taxon>
        <taxon>Ancylostoma</taxon>
    </lineage>
</organism>
<dbReference type="EMBL" id="JARK01001373">
    <property type="protein sequence ID" value="EYC15278.1"/>
    <property type="molecule type" value="Genomic_DNA"/>
</dbReference>
<gene>
    <name evidence="1" type="primary">Acey_s0037.g3431</name>
    <name evidence="1" type="ORF">Y032_0037g3431</name>
</gene>
<evidence type="ECO:0000313" key="2">
    <source>
        <dbReference type="Proteomes" id="UP000024635"/>
    </source>
</evidence>
<dbReference type="Proteomes" id="UP000024635">
    <property type="component" value="Unassembled WGS sequence"/>
</dbReference>
<accession>A0A016UL77</accession>
<keyword evidence="2" id="KW-1185">Reference proteome</keyword>
<reference evidence="2" key="1">
    <citation type="journal article" date="2015" name="Nat. Genet.">
        <title>The genome and transcriptome of the zoonotic hookworm Ancylostoma ceylanicum identify infection-specific gene families.</title>
        <authorList>
            <person name="Schwarz E.M."/>
            <person name="Hu Y."/>
            <person name="Antoshechkin I."/>
            <person name="Miller M.M."/>
            <person name="Sternberg P.W."/>
            <person name="Aroian R.V."/>
        </authorList>
    </citation>
    <scope>NUCLEOTIDE SEQUENCE</scope>
    <source>
        <strain evidence="2">HY135</strain>
    </source>
</reference>
<evidence type="ECO:0000313" key="1">
    <source>
        <dbReference type="EMBL" id="EYC15278.1"/>
    </source>
</evidence>
<sequence>MPYSSFNQKSVFVRRSWADTRPFSINTMLNSAQPHHLPPVRECINIKYSQVLPRGVIWDVDHEYRAHFVP</sequence>
<comment type="caution">
    <text evidence="1">The sequence shown here is derived from an EMBL/GenBank/DDBJ whole genome shotgun (WGS) entry which is preliminary data.</text>
</comment>
<dbReference type="AlphaFoldDB" id="A0A016UL77"/>
<name>A0A016UL77_9BILA</name>
<protein>
    <submittedName>
        <fullName evidence="1">Uncharacterized protein</fullName>
    </submittedName>
</protein>